<sequence>MKPFFDLFFLIYIEQIYKTLIVNCDQTGIVLVPGGADYTYEEWGAKQVAIHGWDENHAFTLLISITISSELLPTKSIWTGKTEYSLPTLLY</sequence>
<dbReference type="EMBL" id="ML120653">
    <property type="protein sequence ID" value="RPA88840.1"/>
    <property type="molecule type" value="Genomic_DNA"/>
</dbReference>
<dbReference type="AlphaFoldDB" id="A0A3N4IXC3"/>
<evidence type="ECO:0000313" key="2">
    <source>
        <dbReference type="Proteomes" id="UP000276215"/>
    </source>
</evidence>
<accession>A0A3N4IXC3</accession>
<keyword evidence="2" id="KW-1185">Reference proteome</keyword>
<organism evidence="1 2">
    <name type="scientific">Choiromyces venosus 120613-1</name>
    <dbReference type="NCBI Taxonomy" id="1336337"/>
    <lineage>
        <taxon>Eukaryota</taxon>
        <taxon>Fungi</taxon>
        <taxon>Dikarya</taxon>
        <taxon>Ascomycota</taxon>
        <taxon>Pezizomycotina</taxon>
        <taxon>Pezizomycetes</taxon>
        <taxon>Pezizales</taxon>
        <taxon>Tuberaceae</taxon>
        <taxon>Choiromyces</taxon>
    </lineage>
</organism>
<evidence type="ECO:0000313" key="1">
    <source>
        <dbReference type="EMBL" id="RPA88840.1"/>
    </source>
</evidence>
<protein>
    <submittedName>
        <fullName evidence="1">Uncharacterized protein</fullName>
    </submittedName>
</protein>
<name>A0A3N4IXC3_9PEZI</name>
<gene>
    <name evidence="1" type="ORF">L873DRAFT_1900478</name>
</gene>
<proteinExistence type="predicted"/>
<dbReference type="OrthoDB" id="5423775at2759"/>
<dbReference type="Proteomes" id="UP000276215">
    <property type="component" value="Unassembled WGS sequence"/>
</dbReference>
<reference evidence="1 2" key="1">
    <citation type="journal article" date="2018" name="Nat. Ecol. Evol.">
        <title>Pezizomycetes genomes reveal the molecular basis of ectomycorrhizal truffle lifestyle.</title>
        <authorList>
            <person name="Murat C."/>
            <person name="Payen T."/>
            <person name="Noel B."/>
            <person name="Kuo A."/>
            <person name="Morin E."/>
            <person name="Chen J."/>
            <person name="Kohler A."/>
            <person name="Krizsan K."/>
            <person name="Balestrini R."/>
            <person name="Da Silva C."/>
            <person name="Montanini B."/>
            <person name="Hainaut M."/>
            <person name="Levati E."/>
            <person name="Barry K.W."/>
            <person name="Belfiori B."/>
            <person name="Cichocki N."/>
            <person name="Clum A."/>
            <person name="Dockter R.B."/>
            <person name="Fauchery L."/>
            <person name="Guy J."/>
            <person name="Iotti M."/>
            <person name="Le Tacon F."/>
            <person name="Lindquist E.A."/>
            <person name="Lipzen A."/>
            <person name="Malagnac F."/>
            <person name="Mello A."/>
            <person name="Molinier V."/>
            <person name="Miyauchi S."/>
            <person name="Poulain J."/>
            <person name="Riccioni C."/>
            <person name="Rubini A."/>
            <person name="Sitrit Y."/>
            <person name="Splivallo R."/>
            <person name="Traeger S."/>
            <person name="Wang M."/>
            <person name="Zifcakova L."/>
            <person name="Wipf D."/>
            <person name="Zambonelli A."/>
            <person name="Paolocci F."/>
            <person name="Nowrousian M."/>
            <person name="Ottonello S."/>
            <person name="Baldrian P."/>
            <person name="Spatafora J.W."/>
            <person name="Henrissat B."/>
            <person name="Nagy L.G."/>
            <person name="Aury J.M."/>
            <person name="Wincker P."/>
            <person name="Grigoriev I.V."/>
            <person name="Bonfante P."/>
            <person name="Martin F.M."/>
        </authorList>
    </citation>
    <scope>NUCLEOTIDE SEQUENCE [LARGE SCALE GENOMIC DNA]</scope>
    <source>
        <strain evidence="1 2">120613-1</strain>
    </source>
</reference>